<name>A0A1F4RXG2_UNCSA</name>
<proteinExistence type="predicted"/>
<gene>
    <name evidence="1" type="ORF">A2290_02730</name>
</gene>
<reference evidence="1 2" key="1">
    <citation type="journal article" date="2016" name="Nat. Commun.">
        <title>Thousands of microbial genomes shed light on interconnected biogeochemical processes in an aquifer system.</title>
        <authorList>
            <person name="Anantharaman K."/>
            <person name="Brown C.T."/>
            <person name="Hug L.A."/>
            <person name="Sharon I."/>
            <person name="Castelle C.J."/>
            <person name="Probst A.J."/>
            <person name="Thomas B.C."/>
            <person name="Singh A."/>
            <person name="Wilkins M.J."/>
            <person name="Karaoz U."/>
            <person name="Brodie E.L."/>
            <person name="Williams K.H."/>
            <person name="Hubbard S.S."/>
            <person name="Banfield J.F."/>
        </authorList>
    </citation>
    <scope>NUCLEOTIDE SEQUENCE [LARGE SCALE GENOMIC DNA]</scope>
</reference>
<dbReference type="EMBL" id="MEUA01000064">
    <property type="protein sequence ID" value="OGC12861.1"/>
    <property type="molecule type" value="Genomic_DNA"/>
</dbReference>
<accession>A0A1F4RXG2</accession>
<comment type="caution">
    <text evidence="1">The sequence shown here is derived from an EMBL/GenBank/DDBJ whole genome shotgun (WGS) entry which is preliminary data.</text>
</comment>
<sequence>MRNIAEIPRKNNRNTVTSVGLPSYQKIFDRISEGKSCSSYHSFNGGLEYGVVQIEIGGKIGGFISSFRRDPVGIRRKYELGNVPLPELVFGLSNCFKRYKPGNYYIPINILTASIAVGFSDIMQQSVISEDDAVKLASFVFGLAQAEKKAIAFGSPRAGEIFNSEEQAFYLLANLRVNSDFDKGKVAGYIIARIYSHLTAAEVNCLGRQEDWFTGSVANHDLLLYDLMSSSGRVALRHFNETQIFREADAGIVANNVCSQADFMAGVISSLIRVFPAPLRINTEAEKIIFFGVPLALSFLFSSREFKSEQLKEREIKYFISEFANNFPSVDATVLTAAFNAGVLQPILTCNQKREAPNDQKRIPVYFFHNGSSWFDKNP</sequence>
<protein>
    <submittedName>
        <fullName evidence="1">Uncharacterized protein</fullName>
    </submittedName>
</protein>
<dbReference type="AlphaFoldDB" id="A0A1F4RXG2"/>
<evidence type="ECO:0000313" key="2">
    <source>
        <dbReference type="Proteomes" id="UP000177905"/>
    </source>
</evidence>
<organism evidence="1 2">
    <name type="scientific">candidate division WOR-1 bacterium RIFOXYB2_FULL_36_35</name>
    <dbReference type="NCBI Taxonomy" id="1802578"/>
    <lineage>
        <taxon>Bacteria</taxon>
        <taxon>Bacillati</taxon>
        <taxon>Saganbacteria</taxon>
    </lineage>
</organism>
<dbReference type="Proteomes" id="UP000177905">
    <property type="component" value="Unassembled WGS sequence"/>
</dbReference>
<evidence type="ECO:0000313" key="1">
    <source>
        <dbReference type="EMBL" id="OGC12861.1"/>
    </source>
</evidence>